<organism evidence="16 17">
    <name type="scientific">Trichechus manatus latirostris</name>
    <name type="common">Florida manatee</name>
    <dbReference type="NCBI Taxonomy" id="127582"/>
    <lineage>
        <taxon>Eukaryota</taxon>
        <taxon>Metazoa</taxon>
        <taxon>Chordata</taxon>
        <taxon>Craniata</taxon>
        <taxon>Vertebrata</taxon>
        <taxon>Euteleostomi</taxon>
        <taxon>Mammalia</taxon>
        <taxon>Eutheria</taxon>
        <taxon>Afrotheria</taxon>
        <taxon>Sirenia</taxon>
        <taxon>Trichechidae</taxon>
        <taxon>Trichechus</taxon>
    </lineage>
</organism>
<dbReference type="InterPro" id="IPR052491">
    <property type="entry name" value="TNFRSF10"/>
</dbReference>
<evidence type="ECO:0000256" key="4">
    <source>
        <dbReference type="ARBA" id="ARBA00022729"/>
    </source>
</evidence>
<evidence type="ECO:0000259" key="15">
    <source>
        <dbReference type="PROSITE" id="PS50050"/>
    </source>
</evidence>
<comment type="caution">
    <text evidence="11">Lacks conserved residue(s) required for the propagation of feature annotation.</text>
</comment>
<feature type="region of interest" description="Disordered" evidence="12">
    <location>
        <begin position="265"/>
        <end position="309"/>
    </location>
</feature>
<keyword evidence="4" id="KW-0732">Signal</keyword>
<dbReference type="RefSeq" id="XP_023592455.1">
    <property type="nucleotide sequence ID" value="XM_023736687.1"/>
</dbReference>
<feature type="domain" description="TNFR-Cys" evidence="15">
    <location>
        <begin position="94"/>
        <end position="135"/>
    </location>
</feature>
<dbReference type="InterPro" id="IPR034024">
    <property type="entry name" value="TNFRSF10_N"/>
</dbReference>
<keyword evidence="5" id="KW-0677">Repeat</keyword>
<dbReference type="GO" id="GO:0045569">
    <property type="term" value="F:TRAIL binding"/>
    <property type="evidence" value="ECO:0007669"/>
    <property type="project" value="InterPro"/>
</dbReference>
<feature type="region of interest" description="Disordered" evidence="12">
    <location>
        <begin position="186"/>
        <end position="207"/>
    </location>
</feature>
<feature type="domain" description="Death" evidence="14">
    <location>
        <begin position="360"/>
        <end position="429"/>
    </location>
</feature>
<dbReference type="InterPro" id="IPR011029">
    <property type="entry name" value="DEATH-like_dom_sf"/>
</dbReference>
<feature type="disulfide bond" evidence="11">
    <location>
        <begin position="114"/>
        <end position="127"/>
    </location>
</feature>
<keyword evidence="6 13" id="KW-1133">Transmembrane helix</keyword>
<dbReference type="InterPro" id="IPR000488">
    <property type="entry name" value="Death_dom"/>
</dbReference>
<evidence type="ECO:0000256" key="5">
    <source>
        <dbReference type="ARBA" id="ARBA00022737"/>
    </source>
</evidence>
<name>A0A2Y9RAS6_TRIMA</name>
<dbReference type="STRING" id="127582.A0A2Y9RAS6"/>
<keyword evidence="10" id="KW-0325">Glycoprotein</keyword>
<protein>
    <submittedName>
        <fullName evidence="17">Tumor necrosis factor receptor superfamily member 10A</fullName>
    </submittedName>
</protein>
<evidence type="ECO:0000313" key="17">
    <source>
        <dbReference type="RefSeq" id="XP_023592455.1"/>
    </source>
</evidence>
<keyword evidence="16" id="KW-1185">Reference proteome</keyword>
<keyword evidence="2 13" id="KW-0812">Transmembrane</keyword>
<evidence type="ECO:0000256" key="13">
    <source>
        <dbReference type="SAM" id="Phobius"/>
    </source>
</evidence>
<dbReference type="CDD" id="cd10580">
    <property type="entry name" value="TNFRSF10"/>
    <property type="match status" value="1"/>
</dbReference>
<dbReference type="GO" id="GO:0036462">
    <property type="term" value="P:TRAIL-activated apoptotic signaling pathway"/>
    <property type="evidence" value="ECO:0007669"/>
    <property type="project" value="UniProtKB-ARBA"/>
</dbReference>
<evidence type="ECO:0000256" key="12">
    <source>
        <dbReference type="SAM" id="MobiDB-lite"/>
    </source>
</evidence>
<dbReference type="AlphaFoldDB" id="A0A2Y9RAS6"/>
<evidence type="ECO:0000256" key="11">
    <source>
        <dbReference type="PROSITE-ProRule" id="PRU00206"/>
    </source>
</evidence>
<dbReference type="Gene3D" id="1.10.533.10">
    <property type="entry name" value="Death Domain, Fas"/>
    <property type="match status" value="1"/>
</dbReference>
<evidence type="ECO:0000256" key="7">
    <source>
        <dbReference type="ARBA" id="ARBA00023136"/>
    </source>
</evidence>
<evidence type="ECO:0000256" key="2">
    <source>
        <dbReference type="ARBA" id="ARBA00022692"/>
    </source>
</evidence>
<dbReference type="FunFam" id="2.10.50.10:FF:000004">
    <property type="entry name" value="Tumor necrosis factor receptor superfamily member 6"/>
    <property type="match status" value="1"/>
</dbReference>
<dbReference type="CDD" id="cd08315">
    <property type="entry name" value="Death_TRAILR_DR4_DR5"/>
    <property type="match status" value="1"/>
</dbReference>
<dbReference type="GO" id="GO:0043065">
    <property type="term" value="P:positive regulation of apoptotic process"/>
    <property type="evidence" value="ECO:0007669"/>
    <property type="project" value="TreeGrafter"/>
</dbReference>
<feature type="domain" description="TNFR-Cys" evidence="15">
    <location>
        <begin position="136"/>
        <end position="176"/>
    </location>
</feature>
<dbReference type="SMART" id="SM00005">
    <property type="entry name" value="DEATH"/>
    <property type="match status" value="1"/>
</dbReference>
<feature type="repeat" description="TNFR-Cys" evidence="11">
    <location>
        <begin position="136"/>
        <end position="176"/>
    </location>
</feature>
<dbReference type="FunFam" id="1.10.533.10:FF:000043">
    <property type="entry name" value="Tumor necrosis factor receptor superfamily member 10A"/>
    <property type="match status" value="1"/>
</dbReference>
<dbReference type="GO" id="GO:0009986">
    <property type="term" value="C:cell surface"/>
    <property type="evidence" value="ECO:0007669"/>
    <property type="project" value="TreeGrafter"/>
</dbReference>
<evidence type="ECO:0000259" key="14">
    <source>
        <dbReference type="PROSITE" id="PS50017"/>
    </source>
</evidence>
<evidence type="ECO:0000256" key="3">
    <source>
        <dbReference type="ARBA" id="ARBA00022703"/>
    </source>
</evidence>
<dbReference type="Gene3D" id="2.10.50.10">
    <property type="entry name" value="Tumor Necrosis Factor Receptor, subunit A, domain 2"/>
    <property type="match status" value="3"/>
</dbReference>
<dbReference type="FunCoup" id="A0A2Y9RAS6">
    <property type="interactions" value="1210"/>
</dbReference>
<feature type="transmembrane region" description="Helical" evidence="13">
    <location>
        <begin position="217"/>
        <end position="239"/>
    </location>
</feature>
<keyword evidence="7 13" id="KW-0472">Membrane</keyword>
<evidence type="ECO:0000256" key="10">
    <source>
        <dbReference type="ARBA" id="ARBA00023180"/>
    </source>
</evidence>
<dbReference type="PANTHER" id="PTHR46330">
    <property type="entry name" value="TUMOR NECROSIS FACTOR RECEPTOR SUPERFAMILY MEMBER 10B"/>
    <property type="match status" value="1"/>
</dbReference>
<comment type="subcellular location">
    <subcellularLocation>
        <location evidence="1">Membrane</location>
        <topology evidence="1">Single-pass type I membrane protein</topology>
    </subcellularLocation>
</comment>
<reference evidence="17" key="1">
    <citation type="submission" date="2025-08" db="UniProtKB">
        <authorList>
            <consortium name="RefSeq"/>
        </authorList>
    </citation>
    <scope>IDENTIFICATION</scope>
</reference>
<evidence type="ECO:0000256" key="8">
    <source>
        <dbReference type="ARBA" id="ARBA00023157"/>
    </source>
</evidence>
<dbReference type="Proteomes" id="UP000248480">
    <property type="component" value="Unplaced"/>
</dbReference>
<dbReference type="InterPro" id="IPR001368">
    <property type="entry name" value="TNFR/NGFR_Cys_rich_reg"/>
</dbReference>
<dbReference type="GO" id="GO:0071260">
    <property type="term" value="P:cellular response to mechanical stimulus"/>
    <property type="evidence" value="ECO:0007669"/>
    <property type="project" value="UniProtKB-ARBA"/>
</dbReference>
<evidence type="ECO:0000256" key="1">
    <source>
        <dbReference type="ARBA" id="ARBA00004479"/>
    </source>
</evidence>
<sequence length="445" mass="48370">MSKRGASASAARGAGIRVGCPPGTRRSWGARLQLQSSGYALRKAKSHVFVALSMLLLVPADSAVIRLQDRIGKLWWELCPAGYHMLLTTGDCILCSYGVDYTNHSNDLPSCLPCTVCKPDEDEISPCILTRDTACRCKAGTFLGSDAPEICQKCSPGCPDGMVQDSPCTPWSNLKCVPREAGTKATGEATVSGEPVASGPKTPTTASPSSGFGNLEIWIRIWIGLGIGLWIVMVMLVLLRRRIIQGCGVVSKFVNRVLFGQPCSRKGPEAHDNAHNEALSNRESQPRLDPELEREGQEEQAGVTGAMRQTPVDAQPLLGHPNAEGSQMRRMLLVPANGADPTETLKAFFDYFISVVPFCSWNAVMRRMGLTDNEIHVARASAVGPKEEPYKVLVQWLHKTGKAASINTLLDALEAVGERNARETIQDYLVDSGNYTFEEDRADNR</sequence>
<dbReference type="OrthoDB" id="9417953at2759"/>
<accession>A0A2Y9RAS6</accession>
<dbReference type="PANTHER" id="PTHR46330:SF1">
    <property type="entry name" value="TUMOR NECROSIS FACTOR RECEPTOR SUPERFAMILY MEMBER 10B"/>
    <property type="match status" value="1"/>
</dbReference>
<dbReference type="PROSITE" id="PS50050">
    <property type="entry name" value="TNFR_NGFR_2"/>
    <property type="match status" value="2"/>
</dbReference>
<gene>
    <name evidence="17" type="primary">LOC101348450</name>
</gene>
<dbReference type="PROSITE" id="PS50017">
    <property type="entry name" value="DEATH_DOMAIN"/>
    <property type="match status" value="1"/>
</dbReference>
<dbReference type="GO" id="GO:0005035">
    <property type="term" value="F:death receptor activity"/>
    <property type="evidence" value="ECO:0007669"/>
    <property type="project" value="UniProtKB-ARBA"/>
</dbReference>
<proteinExistence type="predicted"/>
<keyword evidence="8 11" id="KW-1015">Disulfide bond</keyword>
<dbReference type="InterPro" id="IPR020465">
    <property type="entry name" value="TNFR_10"/>
</dbReference>
<feature type="disulfide bond" evidence="11">
    <location>
        <begin position="117"/>
        <end position="135"/>
    </location>
</feature>
<dbReference type="SMART" id="SM00208">
    <property type="entry name" value="TNFR"/>
    <property type="match status" value="2"/>
</dbReference>
<evidence type="ECO:0000313" key="16">
    <source>
        <dbReference type="Proteomes" id="UP000248480"/>
    </source>
</evidence>
<dbReference type="InParanoid" id="A0A2Y9RAS6"/>
<dbReference type="GO" id="GO:0005886">
    <property type="term" value="C:plasma membrane"/>
    <property type="evidence" value="ECO:0007669"/>
    <property type="project" value="UniProtKB-ARBA"/>
</dbReference>
<dbReference type="FunFam" id="2.10.50.10:FF:000016">
    <property type="entry name" value="Tumor necrosis factor receptor superfamily member 10B"/>
    <property type="match status" value="1"/>
</dbReference>
<keyword evidence="3" id="KW-0053">Apoptosis</keyword>
<dbReference type="PROSITE" id="PS00652">
    <property type="entry name" value="TNFR_NGFR_1"/>
    <property type="match status" value="1"/>
</dbReference>
<evidence type="ECO:0000256" key="6">
    <source>
        <dbReference type="ARBA" id="ARBA00022989"/>
    </source>
</evidence>
<dbReference type="GeneID" id="101348450"/>
<dbReference type="PRINTS" id="PR01956">
    <property type="entry name" value="TNFACTORR10"/>
</dbReference>
<dbReference type="InterPro" id="IPR034029">
    <property type="entry name" value="TNFRSF10A/B_death"/>
</dbReference>
<keyword evidence="9 17" id="KW-0675">Receptor</keyword>
<dbReference type="Pfam" id="PF00531">
    <property type="entry name" value="Death"/>
    <property type="match status" value="1"/>
</dbReference>
<dbReference type="KEGG" id="tmu:101348450"/>
<dbReference type="Pfam" id="PF00020">
    <property type="entry name" value="TNFR_c6"/>
    <property type="match status" value="2"/>
</dbReference>
<evidence type="ECO:0000256" key="9">
    <source>
        <dbReference type="ARBA" id="ARBA00023170"/>
    </source>
</evidence>
<dbReference type="SUPFAM" id="SSF57586">
    <property type="entry name" value="TNF receptor-like"/>
    <property type="match status" value="3"/>
</dbReference>
<dbReference type="SUPFAM" id="SSF47986">
    <property type="entry name" value="DEATH domain"/>
    <property type="match status" value="1"/>
</dbReference>
<feature type="compositionally biased region" description="Basic and acidic residues" evidence="12">
    <location>
        <begin position="266"/>
        <end position="275"/>
    </location>
</feature>
<feature type="repeat" description="TNFR-Cys" evidence="11">
    <location>
        <begin position="94"/>
        <end position="135"/>
    </location>
</feature>
<feature type="disulfide bond" evidence="11">
    <location>
        <begin position="158"/>
        <end position="176"/>
    </location>
</feature>
<feature type="compositionally biased region" description="Basic and acidic residues" evidence="12">
    <location>
        <begin position="284"/>
        <end position="297"/>
    </location>
</feature>